<sequence>MTPHKQTTSCTYNHRMDQQVLPLLAELLRKPLVSIEILPGNFEQWAPQATEDFPFVLTDNHLGIPQKLLYKLYIAAVALYKNADYLAALTFTSVILLVNPSHQTALNTRKRLVESGRLQPEEELKLIALFIGGSKEFAKQSIIWHYRRWIFRHCYQHIGGAGAGSETESPGWGTSEEASSFPIIPLDTLEKECQLIRRACDLYPRNYHAWVHYHWVLDTVKAVVLRNQVLADPNCEDHLCFLRREVLQLQEWIDRHVSDYSAVHLLCSLTILDRAGAFQLAKSGRGKLVDELREHARSLVLSYPSHETLWLYLRNILYFSSIDATRDALDWLRQKDMPLCARKASWLAFGLVTWAVVSGATHDTLRDDQVSLTSTAEYPSPTPINDAVPPVILSPTPERPNEALIDQNWMLLDRKTLNMILIKPQKVWNSTCSSISLKLNVSIAARAYKQAITTLTTLTAHPPAFTFDPSLITNANSKSILSAFLPNLQGQGPIGSTLRILMKLHYHTIRRLSNALGSGQESIGIGTRRKEEEQRVKAIKVLDLLQHSVELGNMEALYTLAKISLFPPTQHFPLDPKLAYESFSTVAAKSGNANAQAYLAFFYATGYHNVVPVDQAKAQLYFTFAANGGDRGAEMALGYRYWSGIGVSESCQRANSWYGRAAEKAMAKFLSGPPGGRTLTQTPTRLSDLTGGIFGPGASVASSGHSGQRPAIKAGIARAAGETWEDVVEYYMFNADRGETDFAYRLGKIFYQGSLYASPGGIASGSEGVGAIPRNFGRARHYFIQIARQVWPQDPPHAIPVKDEHKSAGYAAASAGYLGRMYLRGEGIKQDYATAKLWFERGAEHGDRECHNGLGIMYRDGLGVKTDIKAALMHFTAASGQELAEAQVNLGKHHYHKGEIGLATMYFEGAIRNGSPFEAYYYLAEIQARQAANPNLPSEIISSSCSVAVSFYKIVAERGVWDEDLLTDAERSWMSGTELGKEVAMLKWWIAAERGFEISQNNLAFILDQDKSMLRLTRFAPNVPSNDTAKLALTQWTRAAAQRNIDALVKVGDYFYHGLGVSEDETERGRLEKAAGYYQSAADTHMSALAMWNLGWMYENGVGVQQDYHLAKRHYDSALDISADAYLPVTLSLFKLYARSVWHTLRGGKDGLNLWTSDEEDKGDFELLVTVRHYKLMDSPMFSDFIAKAKEVREIDDGQDDHMDSGAQADAFHDEDDGPWYMGKARDDFHRRRQAVPDRRGDEDDPVQWARDRRNAEQERDSYFGPEDYFEGALRNGRIEEGGDDVDDFFETMMLVALCLLVSVLLYIRTRIVERMRREQRQQQQQDQPANGNHGQAPAQDRGLFPPPGPASKYLTPNTMPMLGNILENKLRSRAQKRQKRTPNSPGFEFAFILNTAFRGIKMSYDVQSLEPKIHAILSAPGVDLSTISAKRVRKQLMEADSALTSEVIKANKEEIDSLISQVFEEISGAQQDSEDEDDTQSNKRKRGDKGDGDEDMEKERKPSKKKKARNGQEESDAKLARKLSSEINGRATRGAGRSRSNGAAKKGGRSKKSASTINSDDEGDGEGGKKKKRGGGGFGKEYNLSEPLSNLLQVDKMSRPQVVKGLWDHIKGNELQNPTNKREIICDASMKAIFNVDKIDMFQMNKVLGQHLHEPES</sequence>
<evidence type="ECO:0000259" key="4">
    <source>
        <dbReference type="PROSITE" id="PS51998"/>
    </source>
</evidence>
<feature type="region of interest" description="Disordered" evidence="2">
    <location>
        <begin position="1231"/>
        <end position="1268"/>
    </location>
</feature>
<dbReference type="OrthoDB" id="27934at2759"/>
<feature type="domain" description="DEK-C" evidence="4">
    <location>
        <begin position="1404"/>
        <end position="1465"/>
    </location>
</feature>
<dbReference type="GO" id="GO:0008318">
    <property type="term" value="F:protein prenyltransferase activity"/>
    <property type="evidence" value="ECO:0007669"/>
    <property type="project" value="InterPro"/>
</dbReference>
<dbReference type="InterPro" id="IPR014876">
    <property type="entry name" value="DEK_C"/>
</dbReference>
<feature type="domain" description="DM2" evidence="3">
    <location>
        <begin position="1578"/>
        <end position="1655"/>
    </location>
</feature>
<feature type="region of interest" description="Disordered" evidence="2">
    <location>
        <begin position="1196"/>
        <end position="1219"/>
    </location>
</feature>
<dbReference type="InterPro" id="IPR003121">
    <property type="entry name" value="SWIB_MDM2_domain"/>
</dbReference>
<dbReference type="SUPFAM" id="SSF81901">
    <property type="entry name" value="HCP-like"/>
    <property type="match status" value="3"/>
</dbReference>
<dbReference type="Pfam" id="PF01239">
    <property type="entry name" value="PPTA"/>
    <property type="match status" value="1"/>
</dbReference>
<dbReference type="CDD" id="cd10567">
    <property type="entry name" value="SWIB-MDM2_like"/>
    <property type="match status" value="1"/>
</dbReference>
<dbReference type="PANTHER" id="PTHR11102">
    <property type="entry name" value="SEL-1-LIKE PROTEIN"/>
    <property type="match status" value="1"/>
</dbReference>
<name>A0A8H5D6S6_9AGAR</name>
<dbReference type="SUPFAM" id="SSF47592">
    <property type="entry name" value="SWIB/MDM2 domain"/>
    <property type="match status" value="1"/>
</dbReference>
<dbReference type="PROSITE" id="PS51147">
    <property type="entry name" value="PFTA"/>
    <property type="match status" value="1"/>
</dbReference>
<feature type="region of interest" description="Disordered" evidence="2">
    <location>
        <begin position="1467"/>
        <end position="1584"/>
    </location>
</feature>
<reference evidence="5 6" key="1">
    <citation type="journal article" date="2020" name="ISME J.">
        <title>Uncovering the hidden diversity of litter-decomposition mechanisms in mushroom-forming fungi.</title>
        <authorList>
            <person name="Floudas D."/>
            <person name="Bentzer J."/>
            <person name="Ahren D."/>
            <person name="Johansson T."/>
            <person name="Persson P."/>
            <person name="Tunlid A."/>
        </authorList>
    </citation>
    <scope>NUCLEOTIDE SEQUENCE [LARGE SCALE GENOMIC DNA]</scope>
    <source>
        <strain evidence="5 6">CBS 146.42</strain>
    </source>
</reference>
<feature type="compositionally biased region" description="Basic and acidic residues" evidence="2">
    <location>
        <begin position="1511"/>
        <end position="1520"/>
    </location>
</feature>
<dbReference type="Gene3D" id="1.10.245.10">
    <property type="entry name" value="SWIB/MDM2 domain"/>
    <property type="match status" value="1"/>
</dbReference>
<dbReference type="GO" id="GO:0036503">
    <property type="term" value="P:ERAD pathway"/>
    <property type="evidence" value="ECO:0007669"/>
    <property type="project" value="TreeGrafter"/>
</dbReference>
<evidence type="ECO:0000313" key="5">
    <source>
        <dbReference type="EMBL" id="KAF5354634.1"/>
    </source>
</evidence>
<feature type="region of interest" description="Disordered" evidence="2">
    <location>
        <begin position="1318"/>
        <end position="1359"/>
    </location>
</feature>
<dbReference type="InterPro" id="IPR050767">
    <property type="entry name" value="Sel1_AlgK"/>
</dbReference>
<dbReference type="InterPro" id="IPR036885">
    <property type="entry name" value="SWIB_MDM2_dom_sf"/>
</dbReference>
<protein>
    <recommendedName>
        <fullName evidence="7">DM2 domain-containing protein</fullName>
    </recommendedName>
</protein>
<organism evidence="5 6">
    <name type="scientific">Leucocoprinus leucothites</name>
    <dbReference type="NCBI Taxonomy" id="201217"/>
    <lineage>
        <taxon>Eukaryota</taxon>
        <taxon>Fungi</taxon>
        <taxon>Dikarya</taxon>
        <taxon>Basidiomycota</taxon>
        <taxon>Agaricomycotina</taxon>
        <taxon>Agaricomycetes</taxon>
        <taxon>Agaricomycetidae</taxon>
        <taxon>Agaricales</taxon>
        <taxon>Agaricineae</taxon>
        <taxon>Agaricaceae</taxon>
        <taxon>Leucocoprinus</taxon>
    </lineage>
</organism>
<dbReference type="Proteomes" id="UP000559027">
    <property type="component" value="Unassembled WGS sequence"/>
</dbReference>
<dbReference type="Gene3D" id="1.25.40.120">
    <property type="entry name" value="Protein prenylyltransferase"/>
    <property type="match status" value="1"/>
</dbReference>
<dbReference type="SMART" id="SM00151">
    <property type="entry name" value="SWIB"/>
    <property type="match status" value="1"/>
</dbReference>
<dbReference type="InterPro" id="IPR002088">
    <property type="entry name" value="Prenyl_trans_a"/>
</dbReference>
<accession>A0A8H5D6S6</accession>
<evidence type="ECO:0000256" key="2">
    <source>
        <dbReference type="SAM" id="MobiDB-lite"/>
    </source>
</evidence>
<dbReference type="Pfam" id="PF08238">
    <property type="entry name" value="Sel1"/>
    <property type="match status" value="8"/>
</dbReference>
<dbReference type="PROSITE" id="PS51925">
    <property type="entry name" value="SWIB_MDM2"/>
    <property type="match status" value="1"/>
</dbReference>
<feature type="compositionally biased region" description="Low complexity" evidence="2">
    <location>
        <begin position="1529"/>
        <end position="1545"/>
    </location>
</feature>
<feature type="compositionally biased region" description="Basic and acidic residues" evidence="2">
    <location>
        <begin position="1250"/>
        <end position="1262"/>
    </location>
</feature>
<keyword evidence="6" id="KW-1185">Reference proteome</keyword>
<comment type="caution">
    <text evidence="5">The sequence shown here is derived from an EMBL/GenBank/DDBJ whole genome shotgun (WGS) entry which is preliminary data.</text>
</comment>
<proteinExistence type="inferred from homology"/>
<evidence type="ECO:0000313" key="6">
    <source>
        <dbReference type="Proteomes" id="UP000559027"/>
    </source>
</evidence>
<gene>
    <name evidence="5" type="ORF">D9756_005439</name>
</gene>
<dbReference type="Pfam" id="PF02201">
    <property type="entry name" value="SWIB"/>
    <property type="match status" value="1"/>
</dbReference>
<dbReference type="PROSITE" id="PS51998">
    <property type="entry name" value="DEK_C"/>
    <property type="match status" value="1"/>
</dbReference>
<dbReference type="InterPro" id="IPR011990">
    <property type="entry name" value="TPR-like_helical_dom_sf"/>
</dbReference>
<dbReference type="Gene3D" id="1.25.40.10">
    <property type="entry name" value="Tetratricopeptide repeat domain"/>
    <property type="match status" value="3"/>
</dbReference>
<comment type="similarity">
    <text evidence="1">Belongs to the sel-1 family.</text>
</comment>
<evidence type="ECO:0000259" key="3">
    <source>
        <dbReference type="PROSITE" id="PS51925"/>
    </source>
</evidence>
<dbReference type="GO" id="GO:0005789">
    <property type="term" value="C:endoplasmic reticulum membrane"/>
    <property type="evidence" value="ECO:0007669"/>
    <property type="project" value="TreeGrafter"/>
</dbReference>
<dbReference type="InterPro" id="IPR019835">
    <property type="entry name" value="SWIB_domain"/>
</dbReference>
<dbReference type="SUPFAM" id="SSF48439">
    <property type="entry name" value="Protein prenylyltransferase"/>
    <property type="match status" value="1"/>
</dbReference>
<evidence type="ECO:0008006" key="7">
    <source>
        <dbReference type="Google" id="ProtNLM"/>
    </source>
</evidence>
<dbReference type="SMART" id="SM00671">
    <property type="entry name" value="SEL1"/>
    <property type="match status" value="8"/>
</dbReference>
<evidence type="ECO:0000256" key="1">
    <source>
        <dbReference type="ARBA" id="ARBA00038101"/>
    </source>
</evidence>
<feature type="compositionally biased region" description="Basic and acidic residues" evidence="2">
    <location>
        <begin position="1231"/>
        <end position="1242"/>
    </location>
</feature>
<dbReference type="EMBL" id="JAACJO010000008">
    <property type="protein sequence ID" value="KAF5354634.1"/>
    <property type="molecule type" value="Genomic_DNA"/>
</dbReference>
<dbReference type="InterPro" id="IPR006597">
    <property type="entry name" value="Sel1-like"/>
</dbReference>
<dbReference type="PANTHER" id="PTHR11102:SF147">
    <property type="entry name" value="SEL1L ADAPTOR SUBUNIT OF ERAD E3 UBIQUITIN LIGASE"/>
    <property type="match status" value="1"/>
</dbReference>